<dbReference type="Proteomes" id="UP000198793">
    <property type="component" value="Unassembled WGS sequence"/>
</dbReference>
<dbReference type="AlphaFoldDB" id="A0A1H0ITQ1"/>
<dbReference type="InterPro" id="IPR053860">
    <property type="entry name" value="DUF6932"/>
</dbReference>
<evidence type="ECO:0000313" key="1">
    <source>
        <dbReference type="EMBL" id="SDO34828.1"/>
    </source>
</evidence>
<keyword evidence="2" id="KW-1185">Reference proteome</keyword>
<gene>
    <name evidence="1" type="ORF">SAMN05192530_105336</name>
</gene>
<organism evidence="1 2">
    <name type="scientific">Aureimonas jatrophae</name>
    <dbReference type="NCBI Taxonomy" id="1166073"/>
    <lineage>
        <taxon>Bacteria</taxon>
        <taxon>Pseudomonadati</taxon>
        <taxon>Pseudomonadota</taxon>
        <taxon>Alphaproteobacteria</taxon>
        <taxon>Hyphomicrobiales</taxon>
        <taxon>Aurantimonadaceae</taxon>
        <taxon>Aureimonas</taxon>
    </lineage>
</organism>
<dbReference type="Pfam" id="PF22014">
    <property type="entry name" value="DUF6932"/>
    <property type="match status" value="1"/>
</dbReference>
<protein>
    <submittedName>
        <fullName evidence="1">Uncharacterized protein</fullName>
    </submittedName>
</protein>
<sequence>MIPSFDEQTGHLPVGEHAATWPEVAQRFGWNNHRRRLLAGLLRMATNLRDAGCVFFLLDGSFVTNKEYPEDYDACCDYEGMDPLKIDPRMFMGKQIMKAEFGGEVHPEKAFGDVTPLREFYQTDRNGVAKGVVILDLGTLP</sequence>
<evidence type="ECO:0000313" key="2">
    <source>
        <dbReference type="Proteomes" id="UP000198793"/>
    </source>
</evidence>
<dbReference type="STRING" id="1166073.SAMN05192530_105336"/>
<dbReference type="EMBL" id="FNIT01000005">
    <property type="protein sequence ID" value="SDO34828.1"/>
    <property type="molecule type" value="Genomic_DNA"/>
</dbReference>
<proteinExistence type="predicted"/>
<name>A0A1H0ITQ1_9HYPH</name>
<reference evidence="1 2" key="1">
    <citation type="submission" date="2016-10" db="EMBL/GenBank/DDBJ databases">
        <authorList>
            <person name="de Groot N.N."/>
        </authorList>
    </citation>
    <scope>NUCLEOTIDE SEQUENCE [LARGE SCALE GENOMIC DNA]</scope>
    <source>
        <strain evidence="2">L7-484,KACC 16230,DSM 25025</strain>
    </source>
</reference>
<accession>A0A1H0ITQ1</accession>